<dbReference type="InterPro" id="IPR036036">
    <property type="entry name" value="SOCS_box-like_dom_sf"/>
</dbReference>
<dbReference type="SMART" id="SM00969">
    <property type="entry name" value="SOCS_box"/>
    <property type="match status" value="2"/>
</dbReference>
<dbReference type="Proteomes" id="UP001174136">
    <property type="component" value="Unassembled WGS sequence"/>
</dbReference>
<dbReference type="SUPFAM" id="SSF158235">
    <property type="entry name" value="SOCS box-like"/>
    <property type="match status" value="2"/>
</dbReference>
<keyword evidence="8" id="KW-1185">Reference proteome</keyword>
<feature type="compositionally biased region" description="Pro residues" evidence="5">
    <location>
        <begin position="710"/>
        <end position="720"/>
    </location>
</feature>
<feature type="domain" description="SOCS box" evidence="6">
    <location>
        <begin position="588"/>
        <end position="624"/>
    </location>
</feature>
<dbReference type="InterPro" id="IPR036770">
    <property type="entry name" value="Ankyrin_rpt-contain_sf"/>
</dbReference>
<feature type="repeat" description="ANK" evidence="4">
    <location>
        <begin position="166"/>
        <end position="198"/>
    </location>
</feature>
<evidence type="ECO:0000256" key="4">
    <source>
        <dbReference type="PROSITE-ProRule" id="PRU00023"/>
    </source>
</evidence>
<dbReference type="SMART" id="SM00248">
    <property type="entry name" value="ANK"/>
    <property type="match status" value="20"/>
</dbReference>
<dbReference type="GO" id="GO:0035556">
    <property type="term" value="P:intracellular signal transduction"/>
    <property type="evidence" value="ECO:0007669"/>
    <property type="project" value="InterPro"/>
</dbReference>
<feature type="repeat" description="ANK" evidence="4">
    <location>
        <begin position="265"/>
        <end position="297"/>
    </location>
</feature>
<evidence type="ECO:0000256" key="2">
    <source>
        <dbReference type="ARBA" id="ARBA00022737"/>
    </source>
</evidence>
<dbReference type="InterPro" id="IPR002110">
    <property type="entry name" value="Ankyrin_rpt"/>
</dbReference>
<sequence length="1346" mass="148414">MVSKGEKEKCAPLWEPKLFHAMTCEDQACGLIMASDMSEPNMELLDDYSVYSDLSDDELIQLAIQRSLAETNLESSHQPPPPPAPTATGRSPTRIPSDESTEMQSMIHRGDEEALLAFVKENPGSPAVTSDEGWTSLHEAAYFGQLGCLKILIETFPDMLNRCSFRNQTALALAVYKGHVSCVEYLLEHGADPNISNTELESPLYKACEKRGERIVELLLRSGASVNKPNDQGVTAFQEAVAQNHLKICEMLFQAGAKVCTTNIYGVQPFFTAAQSGCVNILNFLLNKGVNVNKQVKDGATPLYEASKNGHTSVVEILLSCNADANLPTKSGLLPLHAATQKKHKQIVSMLLPLTSKVMVSRGGISPLHLAAERNQDDILEMLIQGGYDVNSQLSEERSQTYEDRRTTALYFSVHNDNLEAAEMLLEAGADPNLDYFNPILIAVRKGNVELVALLLRYGADVNAGISTHWLGFPSAVLLGMDYIPLLKLLLDHGCHAHACFHCDYGNKTHPQFAPMWRRQELRFRTDSPTEHCVQFCEAISNYSARQPSLIISLLLDYVGHVKLCSRLLELLDGCDNETYIKRKAVPPHPLMQLCRLRIREILGAKRLQALNSLPIPDRLQRFLWYDVGSNMAVDSPLDSQSSDSSLAFEDYSFYSQLSDDELLQLAIERSLTDDPSLPGNQSLPCSQSSRPTGQTDRSHSSRRTARPSRPTPPNPPQNQPPAGATAHYSSHNPPVEKPPDPKSFDGTVSHFITGQGQRMVAYRKTDGALVHVGPEPEEEDGPLFAAIRKGDVHQVRALVSQQQSLTSSRPDWLAIHEAAWYGQEDCLAILLAAQPGTINQRTVKDQSALHLAVSTSHAGCVRLLLQRGADAELINKDRETPLYKACEKDNAEIVAMLLNHGVSVNTHCIQGWTALQEAVCRNNVEICEMLVKAGARLSPSNIYGISPFFTAAQSGQVATLRFLLKHGADVDSEAADGATALYEATKNGHQGIVELLLSQKADANKASRRGLLPLHIAAQRGDDVPHTTQHTSPLSKTTFDPYLLLSLQEVIHSRRASGAPASAPLHVAAEHNMDDVLELLIEAGFDVNAQLSPEHAKLYEDRRTTALYFAVANNNVEAVRMLLDAGADPNLDIFNPLLVAVRLGCIQTVTMLIDRGANVNAYLSTHPTSFPATVLFAMKYLSMLKYLMDNGCDALACFRCTHGSGPHPPLQLNRFQRDELRYTERSMAESASTDCVQFCEMVSIPSVCCWAGPIIDILLDYVGHVTLCSRLQEHLDSFPGWQAIKDKASEFTSVRSSPRPLMQLCRLEIRQLVGVQHLRRLQKLPLPGTLLRFLQHREGCNDDDY</sequence>
<feature type="repeat" description="ANK" evidence="4">
    <location>
        <begin position="298"/>
        <end position="330"/>
    </location>
</feature>
<accession>A0AA47LZB3</accession>
<keyword evidence="2" id="KW-0677">Repeat</keyword>
<feature type="repeat" description="ANK" evidence="4">
    <location>
        <begin position="878"/>
        <end position="906"/>
    </location>
</feature>
<comment type="caution">
    <text evidence="7">The sequence shown here is derived from an EMBL/GenBank/DDBJ whole genome shotgun (WGS) entry which is preliminary data.</text>
</comment>
<name>A0AA47LZB3_MERPO</name>
<feature type="repeat" description="ANK" evidence="4">
    <location>
        <begin position="1133"/>
        <end position="1165"/>
    </location>
</feature>
<keyword evidence="3 4" id="KW-0040">ANK repeat</keyword>
<dbReference type="SUPFAM" id="SSF48403">
    <property type="entry name" value="Ankyrin repeat"/>
    <property type="match status" value="3"/>
</dbReference>
<feature type="repeat" description="ANK" evidence="4">
    <location>
        <begin position="363"/>
        <end position="395"/>
    </location>
</feature>
<organism evidence="7 8">
    <name type="scientific">Merluccius polli</name>
    <name type="common">Benguela hake</name>
    <name type="synonym">Merluccius cadenati</name>
    <dbReference type="NCBI Taxonomy" id="89951"/>
    <lineage>
        <taxon>Eukaryota</taxon>
        <taxon>Metazoa</taxon>
        <taxon>Chordata</taxon>
        <taxon>Craniata</taxon>
        <taxon>Vertebrata</taxon>
        <taxon>Euteleostomi</taxon>
        <taxon>Actinopterygii</taxon>
        <taxon>Neopterygii</taxon>
        <taxon>Teleostei</taxon>
        <taxon>Neoteleostei</taxon>
        <taxon>Acanthomorphata</taxon>
        <taxon>Zeiogadaria</taxon>
        <taxon>Gadariae</taxon>
        <taxon>Gadiformes</taxon>
        <taxon>Gadoidei</taxon>
        <taxon>Merlucciidae</taxon>
        <taxon>Merluccius</taxon>
    </lineage>
</organism>
<feature type="repeat" description="ANK" evidence="4">
    <location>
        <begin position="1103"/>
        <end position="1131"/>
    </location>
</feature>
<dbReference type="SMART" id="SM00726">
    <property type="entry name" value="UIM"/>
    <property type="match status" value="2"/>
</dbReference>
<evidence type="ECO:0000313" key="8">
    <source>
        <dbReference type="Proteomes" id="UP001174136"/>
    </source>
</evidence>
<evidence type="ECO:0000256" key="5">
    <source>
        <dbReference type="SAM" id="MobiDB-lite"/>
    </source>
</evidence>
<feature type="repeat" description="ANK" evidence="4">
    <location>
        <begin position="944"/>
        <end position="976"/>
    </location>
</feature>
<dbReference type="PROSITE" id="PS50088">
    <property type="entry name" value="ANK_REPEAT"/>
    <property type="match status" value="16"/>
</dbReference>
<evidence type="ECO:0000313" key="7">
    <source>
        <dbReference type="EMBL" id="KAK0130753.1"/>
    </source>
</evidence>
<feature type="repeat" description="ANK" evidence="4">
    <location>
        <begin position="199"/>
        <end position="231"/>
    </location>
</feature>
<proteinExistence type="predicted"/>
<dbReference type="Gene3D" id="1.25.40.20">
    <property type="entry name" value="Ankyrin repeat-containing domain"/>
    <property type="match status" value="4"/>
</dbReference>
<dbReference type="EMBL" id="JAOPHQ010006637">
    <property type="protein sequence ID" value="KAK0130753.1"/>
    <property type="molecule type" value="Genomic_DNA"/>
</dbReference>
<dbReference type="Gene3D" id="1.10.750.20">
    <property type="entry name" value="SOCS box"/>
    <property type="match status" value="2"/>
</dbReference>
<protein>
    <submittedName>
        <fullName evidence="7">Ankyrin repeat and SOCS box protein 2</fullName>
    </submittedName>
</protein>
<evidence type="ECO:0000256" key="3">
    <source>
        <dbReference type="ARBA" id="ARBA00023043"/>
    </source>
</evidence>
<dbReference type="FunFam" id="1.10.750.20:FF:000001">
    <property type="entry name" value="Ankyrin repeat and SOCS box containing 1"/>
    <property type="match status" value="1"/>
</dbReference>
<feature type="repeat" description="ANK" evidence="4">
    <location>
        <begin position="977"/>
        <end position="1009"/>
    </location>
</feature>
<dbReference type="PRINTS" id="PR01415">
    <property type="entry name" value="ANKYRIN"/>
</dbReference>
<feature type="repeat" description="ANK" evidence="4">
    <location>
        <begin position="1061"/>
        <end position="1093"/>
    </location>
</feature>
<dbReference type="InterPro" id="IPR001496">
    <property type="entry name" value="SOCS_box"/>
</dbReference>
<dbReference type="CDD" id="cd03716">
    <property type="entry name" value="SOCS_ASB_like"/>
    <property type="match status" value="1"/>
</dbReference>
<feature type="region of interest" description="Disordered" evidence="5">
    <location>
        <begin position="674"/>
        <end position="748"/>
    </location>
</feature>
<comment type="pathway">
    <text evidence="1">Protein modification; protein ubiquitination.</text>
</comment>
<feature type="repeat" description="ANK" evidence="4">
    <location>
        <begin position="845"/>
        <end position="877"/>
    </location>
</feature>
<dbReference type="SMART" id="SM00253">
    <property type="entry name" value="SOCS"/>
    <property type="match status" value="2"/>
</dbReference>
<evidence type="ECO:0000259" key="6">
    <source>
        <dbReference type="PROSITE" id="PS50225"/>
    </source>
</evidence>
<gene>
    <name evidence="7" type="primary">Asb2_1</name>
    <name evidence="7" type="ORF">N1851_034577</name>
</gene>
<dbReference type="GO" id="GO:0005737">
    <property type="term" value="C:cytoplasm"/>
    <property type="evidence" value="ECO:0007669"/>
    <property type="project" value="TreeGrafter"/>
</dbReference>
<feature type="repeat" description="ANK" evidence="4">
    <location>
        <begin position="405"/>
        <end position="437"/>
    </location>
</feature>
<dbReference type="InterPro" id="IPR003903">
    <property type="entry name" value="UIM_dom"/>
</dbReference>
<dbReference type="PANTHER" id="PTHR24198">
    <property type="entry name" value="ANKYRIN REPEAT AND PROTEIN KINASE DOMAIN-CONTAINING PROTEIN"/>
    <property type="match status" value="1"/>
</dbReference>
<dbReference type="Pfam" id="PF07525">
    <property type="entry name" value="SOCS_box"/>
    <property type="match status" value="2"/>
</dbReference>
<dbReference type="PROSITE" id="PS50297">
    <property type="entry name" value="ANK_REP_REGION"/>
    <property type="match status" value="14"/>
</dbReference>
<dbReference type="PROSITE" id="PS50225">
    <property type="entry name" value="SOCS"/>
    <property type="match status" value="2"/>
</dbReference>
<evidence type="ECO:0000256" key="1">
    <source>
        <dbReference type="ARBA" id="ARBA00004906"/>
    </source>
</evidence>
<feature type="compositionally biased region" description="Polar residues" evidence="5">
    <location>
        <begin position="679"/>
        <end position="696"/>
    </location>
</feature>
<feature type="repeat" description="ANK" evidence="4">
    <location>
        <begin position="435"/>
        <end position="467"/>
    </location>
</feature>
<feature type="repeat" description="ANK" evidence="4">
    <location>
        <begin position="232"/>
        <end position="264"/>
    </location>
</feature>
<dbReference type="PANTHER" id="PTHR24198:SF190">
    <property type="entry name" value="DYNEIN HEAVY CHAIN 12, AXONEMAL-LIKE"/>
    <property type="match status" value="1"/>
</dbReference>
<reference evidence="7" key="1">
    <citation type="journal article" date="2023" name="Front. Mar. Sci.">
        <title>A new Merluccius polli reference genome to investigate the effects of global change in West African waters.</title>
        <authorList>
            <person name="Mateo J.L."/>
            <person name="Blanco-Fernandez C."/>
            <person name="Garcia-Vazquez E."/>
            <person name="Machado-Schiaffino G."/>
        </authorList>
    </citation>
    <scope>NUCLEOTIDE SEQUENCE</scope>
    <source>
        <strain evidence="7">C29</strain>
        <tissue evidence="7">Fin</tissue>
    </source>
</reference>
<dbReference type="Pfam" id="PF12796">
    <property type="entry name" value="Ank_2"/>
    <property type="match status" value="6"/>
</dbReference>
<feature type="repeat" description="ANK" evidence="4">
    <location>
        <begin position="911"/>
        <end position="943"/>
    </location>
</feature>
<feature type="domain" description="SOCS box" evidence="6">
    <location>
        <begin position="1296"/>
        <end position="1337"/>
    </location>
</feature>
<dbReference type="Pfam" id="PF13637">
    <property type="entry name" value="Ank_4"/>
    <property type="match status" value="1"/>
</dbReference>
<feature type="region of interest" description="Disordered" evidence="5">
    <location>
        <begin position="70"/>
        <end position="104"/>
    </location>
</feature>